<name>A0A1B7TEY4_9ASCO</name>
<comment type="caution">
    <text evidence="2">The sequence shown here is derived from an EMBL/GenBank/DDBJ whole genome shotgun (WGS) entry which is preliminary data.</text>
</comment>
<keyword evidence="1" id="KW-1133">Transmembrane helix</keyword>
<proteinExistence type="predicted"/>
<evidence type="ECO:0000313" key="2">
    <source>
        <dbReference type="EMBL" id="OBA27291.1"/>
    </source>
</evidence>
<feature type="transmembrane region" description="Helical" evidence="1">
    <location>
        <begin position="43"/>
        <end position="63"/>
    </location>
</feature>
<sequence>MFSELKRIVENFEELISGPFDNFWFFLDKKSLLFIEQIILKIIYYYILIQILSFLISLIDLIFTDKYVWLPINTILHIYTTILKIVPLLGQSLDKKSQALKHYFLNVTKPFLENYKKTTISKYWLFLIEKSIKNPESHIKLVITGDLYDKEDNFNPQTSMVFSNHRSIFDYVVLQSIFCDINNNSTNINFSCWGKILDIPNIRLFKEIFTKNENFRVDVENICNKKNIQNNTILFFPEVNVMTYNVKILQDKLNFQNDNPVCKETLYPRYNTFLSLCHFYEQTNKESQKQINLKQENTQSKQKFFYNSTLTYYKPELVSKNEDLHHYLAHQNNFCQQNISLLQNYKNLVNFKWNSKKTSNDQNLKHKDCKYQMLQVSPSLLECFFPINRNEKQPLIIRVHIEKLPLNLLLDKSDKQLELFLEKKFAAKDDIINQFESNLKIKKHKK</sequence>
<protein>
    <recommendedName>
        <fullName evidence="4">Phospholipid/glycerol acyltransferase domain-containing protein</fullName>
    </recommendedName>
</protein>
<feature type="transmembrane region" description="Helical" evidence="1">
    <location>
        <begin position="69"/>
        <end position="90"/>
    </location>
</feature>
<evidence type="ECO:0008006" key="4">
    <source>
        <dbReference type="Google" id="ProtNLM"/>
    </source>
</evidence>
<dbReference type="AlphaFoldDB" id="A0A1B7TEY4"/>
<dbReference type="EMBL" id="LXPE01000009">
    <property type="protein sequence ID" value="OBA27291.1"/>
    <property type="molecule type" value="Genomic_DNA"/>
</dbReference>
<keyword evidence="1" id="KW-0812">Transmembrane</keyword>
<gene>
    <name evidence="2" type="ORF">HANVADRAFT_52332</name>
</gene>
<keyword evidence="1" id="KW-0472">Membrane</keyword>
<keyword evidence="3" id="KW-1185">Reference proteome</keyword>
<reference evidence="3" key="1">
    <citation type="journal article" date="2016" name="Proc. Natl. Acad. Sci. U.S.A.">
        <title>Comparative genomics of biotechnologically important yeasts.</title>
        <authorList>
            <person name="Riley R."/>
            <person name="Haridas S."/>
            <person name="Wolfe K.H."/>
            <person name="Lopes M.R."/>
            <person name="Hittinger C.T."/>
            <person name="Goeker M."/>
            <person name="Salamov A.A."/>
            <person name="Wisecaver J.H."/>
            <person name="Long T.M."/>
            <person name="Calvey C.H."/>
            <person name="Aerts A.L."/>
            <person name="Barry K.W."/>
            <person name="Choi C."/>
            <person name="Clum A."/>
            <person name="Coughlan A.Y."/>
            <person name="Deshpande S."/>
            <person name="Douglass A.P."/>
            <person name="Hanson S.J."/>
            <person name="Klenk H.-P."/>
            <person name="LaButti K.M."/>
            <person name="Lapidus A."/>
            <person name="Lindquist E.A."/>
            <person name="Lipzen A.M."/>
            <person name="Meier-Kolthoff J.P."/>
            <person name="Ohm R.A."/>
            <person name="Otillar R.P."/>
            <person name="Pangilinan J.L."/>
            <person name="Peng Y."/>
            <person name="Rokas A."/>
            <person name="Rosa C.A."/>
            <person name="Scheuner C."/>
            <person name="Sibirny A.A."/>
            <person name="Slot J.C."/>
            <person name="Stielow J.B."/>
            <person name="Sun H."/>
            <person name="Kurtzman C.P."/>
            <person name="Blackwell M."/>
            <person name="Grigoriev I.V."/>
            <person name="Jeffries T.W."/>
        </authorList>
    </citation>
    <scope>NUCLEOTIDE SEQUENCE [LARGE SCALE GENOMIC DNA]</scope>
    <source>
        <strain evidence="3">NRRL Y-1626</strain>
    </source>
</reference>
<evidence type="ECO:0000256" key="1">
    <source>
        <dbReference type="SAM" id="Phobius"/>
    </source>
</evidence>
<evidence type="ECO:0000313" key="3">
    <source>
        <dbReference type="Proteomes" id="UP000092321"/>
    </source>
</evidence>
<dbReference type="OrthoDB" id="189226at2759"/>
<dbReference type="Proteomes" id="UP000092321">
    <property type="component" value="Unassembled WGS sequence"/>
</dbReference>
<accession>A0A1B7TEY4</accession>
<organism evidence="2 3">
    <name type="scientific">Hanseniaspora valbyensis NRRL Y-1626</name>
    <dbReference type="NCBI Taxonomy" id="766949"/>
    <lineage>
        <taxon>Eukaryota</taxon>
        <taxon>Fungi</taxon>
        <taxon>Dikarya</taxon>
        <taxon>Ascomycota</taxon>
        <taxon>Saccharomycotina</taxon>
        <taxon>Saccharomycetes</taxon>
        <taxon>Saccharomycodales</taxon>
        <taxon>Saccharomycodaceae</taxon>
        <taxon>Hanseniaspora</taxon>
    </lineage>
</organism>